<evidence type="ECO:0000313" key="3">
    <source>
        <dbReference type="Proteomes" id="UP000054363"/>
    </source>
</evidence>
<reference evidence="2 3" key="1">
    <citation type="submission" date="2014-06" db="EMBL/GenBank/DDBJ databases">
        <title>The draft genome sequence of Idiomarina salinarum ISL-52.</title>
        <authorList>
            <person name="Du J."/>
            <person name="Shao Z."/>
        </authorList>
    </citation>
    <scope>NUCLEOTIDE SEQUENCE [LARGE SCALE GENOMIC DNA]</scope>
    <source>
        <strain evidence="2 3">ISL-52</strain>
    </source>
</reference>
<accession>A0A094J000</accession>
<dbReference type="InterPro" id="IPR007345">
    <property type="entry name" value="Polysacch_pyruvyl_Trfase"/>
</dbReference>
<dbReference type="Pfam" id="PF04230">
    <property type="entry name" value="PS_pyruv_trans"/>
    <property type="match status" value="1"/>
</dbReference>
<dbReference type="Proteomes" id="UP000054363">
    <property type="component" value="Unassembled WGS sequence"/>
</dbReference>
<gene>
    <name evidence="2" type="ORF">IDSA_01155</name>
</gene>
<evidence type="ECO:0000259" key="1">
    <source>
        <dbReference type="Pfam" id="PF04230"/>
    </source>
</evidence>
<keyword evidence="3" id="KW-1185">Reference proteome</keyword>
<proteinExistence type="predicted"/>
<evidence type="ECO:0000313" key="2">
    <source>
        <dbReference type="EMBL" id="KFZ31364.1"/>
    </source>
</evidence>
<dbReference type="STRING" id="435908.IDSA_01155"/>
<dbReference type="EMBL" id="JPER01000001">
    <property type="protein sequence ID" value="KFZ31364.1"/>
    <property type="molecule type" value="Genomic_DNA"/>
</dbReference>
<sequence length="214" mass="24153">MTNTGNYLFSKRLLTVGSILHFAKDRDTIWGTGKNGKIAERLHRFKNLDVRAVRGPLTREFLIKKGIECPEIYGDPALLLPQLLDEFRHKPYSKKYDLTIIPNLNDLSLFEKYSDNLVDPCGEFFSIIARIAQSKFVVGSSLHAIVVAESFGIPARLIQGFSESPFKYEDYYLGTGRSSYKPAKNLMSAIEMGGESKAIFDSKVLLKSFPIDIY</sequence>
<dbReference type="AlphaFoldDB" id="A0A094J000"/>
<protein>
    <recommendedName>
        <fullName evidence="1">Polysaccharide pyruvyl transferase domain-containing protein</fullName>
    </recommendedName>
</protein>
<feature type="domain" description="Polysaccharide pyruvyl transferase" evidence="1">
    <location>
        <begin position="45"/>
        <end position="157"/>
    </location>
</feature>
<organism evidence="2 3">
    <name type="scientific">Pseudidiomarina salinarum</name>
    <dbReference type="NCBI Taxonomy" id="435908"/>
    <lineage>
        <taxon>Bacteria</taxon>
        <taxon>Pseudomonadati</taxon>
        <taxon>Pseudomonadota</taxon>
        <taxon>Gammaproteobacteria</taxon>
        <taxon>Alteromonadales</taxon>
        <taxon>Idiomarinaceae</taxon>
        <taxon>Pseudidiomarina</taxon>
    </lineage>
</organism>
<dbReference type="eggNOG" id="COG2327">
    <property type="taxonomic scope" value="Bacteria"/>
</dbReference>
<name>A0A094J000_9GAMM</name>
<comment type="caution">
    <text evidence="2">The sequence shown here is derived from an EMBL/GenBank/DDBJ whole genome shotgun (WGS) entry which is preliminary data.</text>
</comment>